<organism evidence="1 2">
    <name type="scientific">Penicillium oxalicum (strain 114-2 / CGMCC 5302)</name>
    <name type="common">Penicillium decumbens</name>
    <dbReference type="NCBI Taxonomy" id="933388"/>
    <lineage>
        <taxon>Eukaryota</taxon>
        <taxon>Fungi</taxon>
        <taxon>Dikarya</taxon>
        <taxon>Ascomycota</taxon>
        <taxon>Pezizomycotina</taxon>
        <taxon>Eurotiomycetes</taxon>
        <taxon>Eurotiomycetidae</taxon>
        <taxon>Eurotiales</taxon>
        <taxon>Aspergillaceae</taxon>
        <taxon>Penicillium</taxon>
    </lineage>
</organism>
<evidence type="ECO:0000313" key="1">
    <source>
        <dbReference type="EMBL" id="EPS28530.1"/>
    </source>
</evidence>
<dbReference type="EMBL" id="KB644411">
    <property type="protein sequence ID" value="EPS28530.1"/>
    <property type="molecule type" value="Genomic_DNA"/>
</dbReference>
<dbReference type="AlphaFoldDB" id="S7ZD13"/>
<reference evidence="1 2" key="1">
    <citation type="journal article" date="2013" name="PLoS ONE">
        <title>Genomic and secretomic analyses reveal unique features of the lignocellulolytic enzyme system of Penicillium decumbens.</title>
        <authorList>
            <person name="Liu G."/>
            <person name="Zhang L."/>
            <person name="Wei X."/>
            <person name="Zou G."/>
            <person name="Qin Y."/>
            <person name="Ma L."/>
            <person name="Li J."/>
            <person name="Zheng H."/>
            <person name="Wang S."/>
            <person name="Wang C."/>
            <person name="Xun L."/>
            <person name="Zhao G.-P."/>
            <person name="Zhou Z."/>
            <person name="Qu Y."/>
        </authorList>
    </citation>
    <scope>NUCLEOTIDE SEQUENCE [LARGE SCALE GENOMIC DNA]</scope>
    <source>
        <strain evidence="2">114-2 / CGMCC 5302</strain>
    </source>
</reference>
<dbReference type="Proteomes" id="UP000019376">
    <property type="component" value="Unassembled WGS sequence"/>
</dbReference>
<dbReference type="HOGENOM" id="CLU_1917772_0_0_1"/>
<protein>
    <submittedName>
        <fullName evidence="1">Uncharacterized protein</fullName>
    </submittedName>
</protein>
<name>S7ZD13_PENO1</name>
<sequence>MESVSASRGRVLCKGGLNPVQVTLPATQTCTSQLEPDDWSESGSHPTRIAETLAEFKRATLLSRASDWLGRHDSGLCSRLAQRVRYPGLPAKSLIRAGRKHGHGQIPWEDLPPVSMDLPLSARGRTIETGVL</sequence>
<evidence type="ECO:0000313" key="2">
    <source>
        <dbReference type="Proteomes" id="UP000019376"/>
    </source>
</evidence>
<keyword evidence="2" id="KW-1185">Reference proteome</keyword>
<accession>S7ZD13</accession>
<proteinExistence type="predicted"/>
<gene>
    <name evidence="1" type="ORF">PDE_03476</name>
</gene>